<accession>U9SU89</accession>
<evidence type="ECO:0000313" key="2">
    <source>
        <dbReference type="EMBL" id="ERZ99488.1"/>
    </source>
</evidence>
<dbReference type="EMBL" id="AUPC02000186">
    <property type="protein sequence ID" value="POG66648.1"/>
    <property type="molecule type" value="Genomic_DNA"/>
</dbReference>
<gene>
    <name evidence="3" type="ORF">GLOIN_2v341738</name>
    <name evidence="2" type="ORF">GLOINDRAFT_277546</name>
</gene>
<feature type="transmembrane region" description="Helical" evidence="1">
    <location>
        <begin position="9"/>
        <end position="29"/>
    </location>
</feature>
<protein>
    <submittedName>
        <fullName evidence="2">Uncharacterized protein</fullName>
    </submittedName>
</protein>
<dbReference type="HOGENOM" id="CLU_2672385_0_0_1"/>
<proteinExistence type="predicted"/>
<dbReference type="AlphaFoldDB" id="U9SU89"/>
<dbReference type="EMBL" id="KI297928">
    <property type="protein sequence ID" value="ERZ99488.1"/>
    <property type="molecule type" value="Genomic_DNA"/>
</dbReference>
<feature type="transmembrane region" description="Helical" evidence="1">
    <location>
        <begin position="35"/>
        <end position="54"/>
    </location>
</feature>
<organism evidence="2">
    <name type="scientific">Rhizophagus irregularis (strain DAOM 181602 / DAOM 197198 / MUCL 43194)</name>
    <name type="common">Arbuscular mycorrhizal fungus</name>
    <name type="synonym">Glomus intraradices</name>
    <dbReference type="NCBI Taxonomy" id="747089"/>
    <lineage>
        <taxon>Eukaryota</taxon>
        <taxon>Fungi</taxon>
        <taxon>Fungi incertae sedis</taxon>
        <taxon>Mucoromycota</taxon>
        <taxon>Glomeromycotina</taxon>
        <taxon>Glomeromycetes</taxon>
        <taxon>Glomerales</taxon>
        <taxon>Glomeraceae</taxon>
        <taxon>Rhizophagus</taxon>
    </lineage>
</organism>
<reference evidence="3 4" key="1">
    <citation type="journal article" date="2013" name="Proc. Natl. Acad. Sci. U.S.A.">
        <title>Genome of an arbuscular mycorrhizal fungus provides insight into the oldest plant symbiosis.</title>
        <authorList>
            <person name="Tisserant E."/>
            <person name="Malbreil M."/>
            <person name="Kuo A."/>
            <person name="Kohler A."/>
            <person name="Symeonidi A."/>
            <person name="Balestrini R."/>
            <person name="Charron P."/>
            <person name="Duensing N."/>
            <person name="Frei Dit Frey N."/>
            <person name="Gianinazzi-Pearson V."/>
            <person name="Gilbert L.B."/>
            <person name="Handa Y."/>
            <person name="Herr J.R."/>
            <person name="Hijri M."/>
            <person name="Koul R."/>
            <person name="Kawaguchi M."/>
            <person name="Krajinski F."/>
            <person name="Lammers P.J."/>
            <person name="Masclaux F.G."/>
            <person name="Murat C."/>
            <person name="Morin E."/>
            <person name="Ndikumana S."/>
            <person name="Pagni M."/>
            <person name="Petitpierre D."/>
            <person name="Requena N."/>
            <person name="Rosikiewicz P."/>
            <person name="Riley R."/>
            <person name="Saito K."/>
            <person name="San Clemente H."/>
            <person name="Shapiro H."/>
            <person name="van Tuinen D."/>
            <person name="Becard G."/>
            <person name="Bonfante P."/>
            <person name="Paszkowski U."/>
            <person name="Shachar-Hill Y.Y."/>
            <person name="Tuskan G.A."/>
            <person name="Young P.W."/>
            <person name="Sanders I.R."/>
            <person name="Henrissat B."/>
            <person name="Rensing S.A."/>
            <person name="Grigoriev I.V."/>
            <person name="Corradi N."/>
            <person name="Roux C."/>
            <person name="Martin F."/>
        </authorList>
    </citation>
    <scope>NUCLEOTIDE SEQUENCE [LARGE SCALE GENOMIC DNA]</scope>
    <source>
        <strain evidence="4">DAOM 181602 / DAOM 197198 / MUCL 43194</strain>
        <strain evidence="3">DAOM 197198</strain>
    </source>
</reference>
<keyword evidence="4" id="KW-1185">Reference proteome</keyword>
<keyword evidence="1" id="KW-1133">Transmembrane helix</keyword>
<keyword evidence="1" id="KW-0472">Membrane</keyword>
<reference evidence="3 4" key="3">
    <citation type="journal article" date="2018" name="New Phytol.">
        <title>High intraspecific genome diversity in the model arbuscular mycorrhizal symbiont Rhizophagus irregularis.</title>
        <authorList>
            <person name="Chen E.C.H."/>
            <person name="Morin E."/>
            <person name="Beaudet D."/>
            <person name="Noel J."/>
            <person name="Yildirir G."/>
            <person name="Ndikumana S."/>
            <person name="Charron P."/>
            <person name="St-Onge C."/>
            <person name="Giorgi J."/>
            <person name="Kruger M."/>
            <person name="Marton T."/>
            <person name="Ropars J."/>
            <person name="Grigoriev I.V."/>
            <person name="Hainaut M."/>
            <person name="Henrissat B."/>
            <person name="Roux C."/>
            <person name="Martin F."/>
            <person name="Corradi N."/>
        </authorList>
    </citation>
    <scope>NUCLEOTIDE SEQUENCE [LARGE SCALE GENOMIC DNA]</scope>
    <source>
        <strain evidence="4">DAOM 181602 / DAOM 197198 / MUCL 43194</strain>
        <strain evidence="3">DAOM 197198</strain>
    </source>
</reference>
<dbReference type="Proteomes" id="UP000018888">
    <property type="component" value="Unassembled WGS sequence"/>
</dbReference>
<evidence type="ECO:0000313" key="3">
    <source>
        <dbReference type="EMBL" id="POG66648.1"/>
    </source>
</evidence>
<sequence>MVKSYIQTFFLGTHFNFSIILYFLISILLCITLNIHFFFNCFLALNFLHLFYIYKSSSIKRKMRYIYIIYIYITF</sequence>
<reference evidence="2" key="2">
    <citation type="submission" date="2013-07" db="EMBL/GenBank/DDBJ databases">
        <title>The genome of an arbuscular mycorrhizal fungus provides insights into the evolution of the oldest plant symbiosis.</title>
        <authorList>
            <consortium name="DOE Joint Genome Institute"/>
            <person name="Tisserant E."/>
            <person name="Malbreil M."/>
            <person name="Kuo A."/>
            <person name="Kohler A."/>
            <person name="Symeonidi A."/>
            <person name="Balestrini R."/>
            <person name="Charron P."/>
            <person name="Duensing N."/>
            <person name="Frei-dit-Frey N."/>
            <person name="Gianinazzi-Pearson V."/>
            <person name="Gilbert B."/>
            <person name="Handa Y."/>
            <person name="Hijri M."/>
            <person name="Kaul R."/>
            <person name="Kawaguchi M."/>
            <person name="Krajinski F."/>
            <person name="Lammers P."/>
            <person name="Lapierre D."/>
            <person name="Masclaux F.G."/>
            <person name="Murat C."/>
            <person name="Morin E."/>
            <person name="Ndikumana S."/>
            <person name="Pagni M."/>
            <person name="Petitpierre D."/>
            <person name="Requena N."/>
            <person name="Rosikiewicz P."/>
            <person name="Riley R."/>
            <person name="Saito K."/>
            <person name="San Clemente H."/>
            <person name="Shapiro H."/>
            <person name="van Tuinen D."/>
            <person name="Becard G."/>
            <person name="Bonfante P."/>
            <person name="Paszkowski U."/>
            <person name="Shachar-Hill Y."/>
            <person name="Young J.P."/>
            <person name="Sanders I.R."/>
            <person name="Henrissat B."/>
            <person name="Rensing S.A."/>
            <person name="Grigoriev I.V."/>
            <person name="Corradi N."/>
            <person name="Roux C."/>
            <person name="Martin F."/>
        </authorList>
    </citation>
    <scope>NUCLEOTIDE SEQUENCE</scope>
    <source>
        <strain evidence="2">DAOM 197198</strain>
    </source>
</reference>
<evidence type="ECO:0000256" key="1">
    <source>
        <dbReference type="SAM" id="Phobius"/>
    </source>
</evidence>
<name>U9SU89_RHIID</name>
<keyword evidence="1" id="KW-0812">Transmembrane</keyword>
<evidence type="ECO:0000313" key="4">
    <source>
        <dbReference type="Proteomes" id="UP000018888"/>
    </source>
</evidence>